<feature type="compositionally biased region" description="Low complexity" evidence="4">
    <location>
        <begin position="209"/>
        <end position="222"/>
    </location>
</feature>
<protein>
    <submittedName>
        <fullName evidence="7">Bromodomain-containing protein</fullName>
    </submittedName>
</protein>
<dbReference type="AlphaFoldDB" id="A0A4S2N689"/>
<feature type="compositionally biased region" description="Basic and acidic residues" evidence="4">
    <location>
        <begin position="191"/>
        <end position="201"/>
    </location>
</feature>
<feature type="region of interest" description="Disordered" evidence="4">
    <location>
        <begin position="578"/>
        <end position="616"/>
    </location>
</feature>
<dbReference type="SUPFAM" id="SSF47370">
    <property type="entry name" value="Bromodomain"/>
    <property type="match status" value="2"/>
</dbReference>
<organism evidence="7 8">
    <name type="scientific">Ascodesmis nigricans</name>
    <dbReference type="NCBI Taxonomy" id="341454"/>
    <lineage>
        <taxon>Eukaryota</taxon>
        <taxon>Fungi</taxon>
        <taxon>Dikarya</taxon>
        <taxon>Ascomycota</taxon>
        <taxon>Pezizomycotina</taxon>
        <taxon>Pezizomycetes</taxon>
        <taxon>Pezizales</taxon>
        <taxon>Ascodesmidaceae</taxon>
        <taxon>Ascodesmis</taxon>
    </lineage>
</organism>
<dbReference type="Proteomes" id="UP000298138">
    <property type="component" value="Unassembled WGS sequence"/>
</dbReference>
<feature type="region of interest" description="Disordered" evidence="4">
    <location>
        <begin position="1"/>
        <end position="222"/>
    </location>
</feature>
<feature type="compositionally biased region" description="Basic and acidic residues" evidence="4">
    <location>
        <begin position="136"/>
        <end position="146"/>
    </location>
</feature>
<dbReference type="PRINTS" id="PR00503">
    <property type="entry name" value="BROMODOMAIN"/>
</dbReference>
<dbReference type="CDD" id="cd05498">
    <property type="entry name" value="Bromo_Brdt_II_like"/>
    <property type="match status" value="1"/>
</dbReference>
<feature type="compositionally biased region" description="Basic residues" evidence="4">
    <location>
        <begin position="579"/>
        <end position="588"/>
    </location>
</feature>
<evidence type="ECO:0000313" key="7">
    <source>
        <dbReference type="EMBL" id="TGZ84832.1"/>
    </source>
</evidence>
<feature type="compositionally biased region" description="Polar residues" evidence="4">
    <location>
        <begin position="42"/>
        <end position="58"/>
    </location>
</feature>
<keyword evidence="1" id="KW-0677">Repeat</keyword>
<dbReference type="STRING" id="341454.A0A4S2N689"/>
<proteinExistence type="predicted"/>
<accession>A0A4S2N689</accession>
<dbReference type="InterPro" id="IPR038336">
    <property type="entry name" value="NET_sf"/>
</dbReference>
<dbReference type="Gene3D" id="1.20.920.10">
    <property type="entry name" value="Bromodomain-like"/>
    <property type="match status" value="2"/>
</dbReference>
<dbReference type="InParanoid" id="A0A4S2N689"/>
<feature type="compositionally biased region" description="Pro residues" evidence="4">
    <location>
        <begin position="79"/>
        <end position="90"/>
    </location>
</feature>
<evidence type="ECO:0000259" key="5">
    <source>
        <dbReference type="PROSITE" id="PS50014"/>
    </source>
</evidence>
<dbReference type="Gene3D" id="1.20.1270.220">
    <property type="match status" value="1"/>
</dbReference>
<feature type="compositionally biased region" description="Acidic residues" evidence="4">
    <location>
        <begin position="549"/>
        <end position="563"/>
    </location>
</feature>
<dbReference type="PANTHER" id="PTHR22880:SF225">
    <property type="entry name" value="BROMODOMAIN-CONTAINING PROTEIN BET-1-RELATED"/>
    <property type="match status" value="1"/>
</dbReference>
<keyword evidence="2 3" id="KW-0103">Bromodomain</keyword>
<gene>
    <name evidence="7" type="ORF">EX30DRAFT_337300</name>
</gene>
<dbReference type="OrthoDB" id="784962at2759"/>
<dbReference type="EMBL" id="ML220112">
    <property type="protein sequence ID" value="TGZ84832.1"/>
    <property type="molecule type" value="Genomic_DNA"/>
</dbReference>
<reference evidence="7 8" key="1">
    <citation type="submission" date="2019-04" db="EMBL/GenBank/DDBJ databases">
        <title>Comparative genomics and transcriptomics to analyze fruiting body development in filamentous ascomycetes.</title>
        <authorList>
            <consortium name="DOE Joint Genome Institute"/>
            <person name="Lutkenhaus R."/>
            <person name="Traeger S."/>
            <person name="Breuer J."/>
            <person name="Kuo A."/>
            <person name="Lipzen A."/>
            <person name="Pangilinan J."/>
            <person name="Dilworth D."/>
            <person name="Sandor L."/>
            <person name="Poggeler S."/>
            <person name="Barry K."/>
            <person name="Grigoriev I.V."/>
            <person name="Nowrousian M."/>
        </authorList>
    </citation>
    <scope>NUCLEOTIDE SEQUENCE [LARGE SCALE GENOMIC DNA]</scope>
    <source>
        <strain evidence="7 8">CBS 389.68</strain>
    </source>
</reference>
<dbReference type="PROSITE" id="PS00633">
    <property type="entry name" value="BROMODOMAIN_1"/>
    <property type="match status" value="1"/>
</dbReference>
<feature type="domain" description="NET" evidence="6">
    <location>
        <begin position="611"/>
        <end position="692"/>
    </location>
</feature>
<evidence type="ECO:0000313" key="8">
    <source>
        <dbReference type="Proteomes" id="UP000298138"/>
    </source>
</evidence>
<dbReference type="GO" id="GO:0005634">
    <property type="term" value="C:nucleus"/>
    <property type="evidence" value="ECO:0007669"/>
    <property type="project" value="TreeGrafter"/>
</dbReference>
<feature type="compositionally biased region" description="Acidic residues" evidence="4">
    <location>
        <begin position="757"/>
        <end position="773"/>
    </location>
</feature>
<feature type="domain" description="Bromo" evidence="5">
    <location>
        <begin position="440"/>
        <end position="512"/>
    </location>
</feature>
<evidence type="ECO:0000256" key="3">
    <source>
        <dbReference type="PROSITE-ProRule" id="PRU00035"/>
    </source>
</evidence>
<feature type="region of interest" description="Disordered" evidence="4">
    <location>
        <begin position="695"/>
        <end position="773"/>
    </location>
</feature>
<dbReference type="InterPro" id="IPR018359">
    <property type="entry name" value="Bromodomain_CS"/>
</dbReference>
<dbReference type="GO" id="GO:0006338">
    <property type="term" value="P:chromatin remodeling"/>
    <property type="evidence" value="ECO:0007669"/>
    <property type="project" value="TreeGrafter"/>
</dbReference>
<dbReference type="FunCoup" id="A0A4S2N689">
    <property type="interactions" value="573"/>
</dbReference>
<evidence type="ECO:0000259" key="6">
    <source>
        <dbReference type="PROSITE" id="PS51525"/>
    </source>
</evidence>
<dbReference type="GO" id="GO:0000785">
    <property type="term" value="C:chromatin"/>
    <property type="evidence" value="ECO:0007669"/>
    <property type="project" value="TreeGrafter"/>
</dbReference>
<dbReference type="InterPro" id="IPR027353">
    <property type="entry name" value="NET_dom"/>
</dbReference>
<dbReference type="PROSITE" id="PS50014">
    <property type="entry name" value="BROMODOMAIN_2"/>
    <property type="match status" value="2"/>
</dbReference>
<dbReference type="InterPro" id="IPR043509">
    <property type="entry name" value="Bromo_Brdt_II"/>
</dbReference>
<dbReference type="SMART" id="SM00297">
    <property type="entry name" value="BROMO"/>
    <property type="match status" value="2"/>
</dbReference>
<dbReference type="InterPro" id="IPR001487">
    <property type="entry name" value="Bromodomain"/>
</dbReference>
<feature type="compositionally biased region" description="Basic residues" evidence="4">
    <location>
        <begin position="707"/>
        <end position="717"/>
    </location>
</feature>
<dbReference type="Pfam" id="PF00439">
    <property type="entry name" value="Bromodomain"/>
    <property type="match status" value="2"/>
</dbReference>
<evidence type="ECO:0000256" key="2">
    <source>
        <dbReference type="ARBA" id="ARBA00023117"/>
    </source>
</evidence>
<evidence type="ECO:0000256" key="1">
    <source>
        <dbReference type="ARBA" id="ARBA00022737"/>
    </source>
</evidence>
<dbReference type="Pfam" id="PF17035">
    <property type="entry name" value="BET"/>
    <property type="match status" value="1"/>
</dbReference>
<feature type="region of interest" description="Disordered" evidence="4">
    <location>
        <begin position="533"/>
        <end position="563"/>
    </location>
</feature>
<dbReference type="GO" id="GO:0006355">
    <property type="term" value="P:regulation of DNA-templated transcription"/>
    <property type="evidence" value="ECO:0007669"/>
    <property type="project" value="TreeGrafter"/>
</dbReference>
<dbReference type="PROSITE" id="PS51525">
    <property type="entry name" value="NET"/>
    <property type="match status" value="1"/>
</dbReference>
<dbReference type="InterPro" id="IPR050935">
    <property type="entry name" value="Bromo_chromatin_reader"/>
</dbReference>
<dbReference type="PANTHER" id="PTHR22880">
    <property type="entry name" value="FALZ-RELATED BROMODOMAIN-CONTAINING PROTEINS"/>
    <property type="match status" value="1"/>
</dbReference>
<evidence type="ECO:0000256" key="4">
    <source>
        <dbReference type="SAM" id="MobiDB-lite"/>
    </source>
</evidence>
<feature type="domain" description="Bromo" evidence="5">
    <location>
        <begin position="238"/>
        <end position="310"/>
    </location>
</feature>
<keyword evidence="8" id="KW-1185">Reference proteome</keyword>
<dbReference type="InterPro" id="IPR036427">
    <property type="entry name" value="Bromodomain-like_sf"/>
</dbReference>
<feature type="compositionally biased region" description="Low complexity" evidence="4">
    <location>
        <begin position="366"/>
        <end position="378"/>
    </location>
</feature>
<feature type="compositionally biased region" description="Basic and acidic residues" evidence="4">
    <location>
        <begin position="389"/>
        <end position="405"/>
    </location>
</feature>
<feature type="region of interest" description="Disordered" evidence="4">
    <location>
        <begin position="326"/>
        <end position="420"/>
    </location>
</feature>
<name>A0A4S2N689_9PEZI</name>
<sequence length="773" mass="84653">MAVMSTIGATEHKPTSAAPTPVSAGAGSMAPDEAMGMDLDTHGTNESPSDNAASSSKDISGRSDARSPFMNGDSKPVSDAPPSPPVPTPPLHASSDPQDLSELHITSPNTSFVPGGFGASSDIAMEDAPSNAGEVNGKDSVKKENGQTDAAAPTDVKSPLPDSDGDRPMKDASPTPVKASRDREEEEGDEDRPAKRAKTEDAPESTGMATASAATSTDPDALTPVRYNHIMGAIRSLRRSKDARPFTMPVDAVKLNVPHYYKVITSPMDLQTMERKLTNKEYKNVPEITKDFDQIMANCMTFNGPGHPVTEMSLKMQRSWNRHMSELPGPEVQEVEKPKDTKKKKGTGGTKKPAAPKAPPKKKATAKTQTPTSTSTPTFSLQPSGIPQIRRDSVAGDGRPKREIHPPAPKDLPYTQPRRKRNASELKFCEGVVKELFKKQHADFAFPFYAPVDPVALNIPDYFKVIKNPMDLGTIKSKLNSNIYENAHEFEKDIRLMFNNCYKFNPPGQSVHEMGRKLEAVFDEQWTQLPLHINKGSRSPEFASPGPHDDDEMSEEEEEAPDVAELEKKLEAMQEMLHQMKKGKKKSPARASGKASGKNHARKGSTAGAARSHKKKATPYITMEQKTELSERINMLPPHRMTYALKMIHDMMPGLGNEQGEIELDIDELDPDTLYKLYHYVNKHAPPLAHYQPYQPAPMVAPEPKKVNRAPKPRKNKPMTAEEQEARINELQSRLSNFDDPNAAVFAQTPAAAGDSDSSDDDSESSGSESEEE</sequence>